<name>A0A4S2KKE9_9HYME</name>
<protein>
    <submittedName>
        <fullName evidence="1">Uncharacterized protein</fullName>
    </submittedName>
</protein>
<proteinExistence type="predicted"/>
<reference evidence="1 2" key="1">
    <citation type="journal article" date="2019" name="Philos. Trans. R. Soc. Lond., B, Biol. Sci.">
        <title>Ant behaviour and brain gene expression of defending hosts depend on the ecological success of the intruding social parasite.</title>
        <authorList>
            <person name="Kaur R."/>
            <person name="Stoldt M."/>
            <person name="Jongepier E."/>
            <person name="Feldmeyer B."/>
            <person name="Menzel F."/>
            <person name="Bornberg-Bauer E."/>
            <person name="Foitzik S."/>
        </authorList>
    </citation>
    <scope>NUCLEOTIDE SEQUENCE [LARGE SCALE GENOMIC DNA]</scope>
    <source>
        <tissue evidence="1">Whole body</tissue>
    </source>
</reference>
<comment type="caution">
    <text evidence="1">The sequence shown here is derived from an EMBL/GenBank/DDBJ whole genome shotgun (WGS) entry which is preliminary data.</text>
</comment>
<gene>
    <name evidence="1" type="ORF">DBV15_04560</name>
</gene>
<dbReference type="Proteomes" id="UP000310200">
    <property type="component" value="Unassembled WGS sequence"/>
</dbReference>
<keyword evidence="2" id="KW-1185">Reference proteome</keyword>
<evidence type="ECO:0000313" key="1">
    <source>
        <dbReference type="EMBL" id="TGZ48178.1"/>
    </source>
</evidence>
<accession>A0A4S2KKE9</accession>
<evidence type="ECO:0000313" key="2">
    <source>
        <dbReference type="Proteomes" id="UP000310200"/>
    </source>
</evidence>
<sequence>MINVSNLCFKQKCNFLYVYVRRRMKLYVCVKASVIAIESAKRRKVTKKKKRKEMRRKNVRRHFWCALRHTLMYSDTMYNILRTTRACIENYKRASDQFPVIFYVTSLFLISIYMKVKQLCKLY</sequence>
<dbReference type="EMBL" id="QBLH01002544">
    <property type="protein sequence ID" value="TGZ48178.1"/>
    <property type="molecule type" value="Genomic_DNA"/>
</dbReference>
<organism evidence="1 2">
    <name type="scientific">Temnothorax longispinosus</name>
    <dbReference type="NCBI Taxonomy" id="300112"/>
    <lineage>
        <taxon>Eukaryota</taxon>
        <taxon>Metazoa</taxon>
        <taxon>Ecdysozoa</taxon>
        <taxon>Arthropoda</taxon>
        <taxon>Hexapoda</taxon>
        <taxon>Insecta</taxon>
        <taxon>Pterygota</taxon>
        <taxon>Neoptera</taxon>
        <taxon>Endopterygota</taxon>
        <taxon>Hymenoptera</taxon>
        <taxon>Apocrita</taxon>
        <taxon>Aculeata</taxon>
        <taxon>Formicoidea</taxon>
        <taxon>Formicidae</taxon>
        <taxon>Myrmicinae</taxon>
        <taxon>Temnothorax</taxon>
    </lineage>
</organism>
<dbReference type="AlphaFoldDB" id="A0A4S2KKE9"/>